<dbReference type="GO" id="GO:0005634">
    <property type="term" value="C:nucleus"/>
    <property type="evidence" value="ECO:0007669"/>
    <property type="project" value="UniProtKB-SubCell"/>
</dbReference>
<dbReference type="FunFam" id="1.25.40.90:FF:000001">
    <property type="entry name" value="phosphatidylinositol-binding clathrin assembly protein-like isoform X1"/>
    <property type="match status" value="1"/>
</dbReference>
<keyword evidence="17" id="KW-0968">Cytoplasmic vesicle</keyword>
<accession>A0A8C4VIK4</accession>
<protein>
    <recommendedName>
        <fullName evidence="20">Phosphatidylinositol-binding clathrin assembly protein</fullName>
    </recommendedName>
</protein>
<proteinExistence type="inferred from homology"/>
<dbReference type="CDD" id="cd16985">
    <property type="entry name" value="ANTH_N_AP180"/>
    <property type="match status" value="1"/>
</dbReference>
<dbReference type="FunFam" id="1.20.58.150:FF:000001">
    <property type="entry name" value="phosphatidylinositol-binding clathrin assembly protein-like isoform X1"/>
    <property type="match status" value="1"/>
</dbReference>
<gene>
    <name evidence="24" type="primary">PICALM</name>
</gene>
<evidence type="ECO:0000256" key="11">
    <source>
        <dbReference type="ARBA" id="ARBA00022843"/>
    </source>
</evidence>
<evidence type="ECO:0000256" key="14">
    <source>
        <dbReference type="ARBA" id="ARBA00023136"/>
    </source>
</evidence>
<dbReference type="SUPFAM" id="SSF48464">
    <property type="entry name" value="ENTH/VHS domain"/>
    <property type="match status" value="1"/>
</dbReference>
<dbReference type="GO" id="GO:0030136">
    <property type="term" value="C:clathrin-coated vesicle"/>
    <property type="evidence" value="ECO:0007669"/>
    <property type="project" value="UniProtKB-SubCell"/>
</dbReference>
<evidence type="ECO:0000256" key="20">
    <source>
        <dbReference type="ARBA" id="ARBA00068054"/>
    </source>
</evidence>
<dbReference type="GO" id="GO:0008021">
    <property type="term" value="C:synaptic vesicle"/>
    <property type="evidence" value="ECO:0007669"/>
    <property type="project" value="TreeGrafter"/>
</dbReference>
<comment type="similarity">
    <text evidence="6">Belongs to the PICALM/SNAP91 family.</text>
</comment>
<evidence type="ECO:0000256" key="18">
    <source>
        <dbReference type="ARBA" id="ARBA00055144"/>
    </source>
</evidence>
<dbReference type="Gene3D" id="1.25.40.90">
    <property type="match status" value="1"/>
</dbReference>
<dbReference type="PANTHER" id="PTHR22951:SF16">
    <property type="entry name" value="PHOSPHATIDYLINOSITOL-BINDING CLATHRIN ASSEMBLY PROTEIN"/>
    <property type="match status" value="1"/>
</dbReference>
<evidence type="ECO:0000256" key="9">
    <source>
        <dbReference type="ARBA" id="ARBA00022553"/>
    </source>
</evidence>
<dbReference type="PANTHER" id="PTHR22951">
    <property type="entry name" value="CLATHRIN ASSEMBLY PROTEIN"/>
    <property type="match status" value="1"/>
</dbReference>
<evidence type="ECO:0000256" key="1">
    <source>
        <dbReference type="ARBA" id="ARBA00004123"/>
    </source>
</evidence>
<keyword evidence="10" id="KW-0254">Endocytosis</keyword>
<dbReference type="InterPro" id="IPR014712">
    <property type="entry name" value="ANTH_dom_sf"/>
</dbReference>
<dbReference type="InterPro" id="IPR013809">
    <property type="entry name" value="ENTH"/>
</dbReference>
<dbReference type="GO" id="GO:0032050">
    <property type="term" value="F:clathrin heavy chain binding"/>
    <property type="evidence" value="ECO:0007669"/>
    <property type="project" value="TreeGrafter"/>
</dbReference>
<evidence type="ECO:0000256" key="15">
    <source>
        <dbReference type="ARBA" id="ARBA00023176"/>
    </source>
</evidence>
<dbReference type="GO" id="GO:0016185">
    <property type="term" value="P:synaptic vesicle budding from presynaptic endocytic zone membrane"/>
    <property type="evidence" value="ECO:0007669"/>
    <property type="project" value="TreeGrafter"/>
</dbReference>
<feature type="domain" description="ENTH" evidence="23">
    <location>
        <begin position="14"/>
        <end position="145"/>
    </location>
</feature>
<dbReference type="GO" id="GO:0098894">
    <property type="term" value="C:extrinsic component of presynaptic endocytic zone membrane"/>
    <property type="evidence" value="ECO:0007669"/>
    <property type="project" value="TreeGrafter"/>
</dbReference>
<keyword evidence="21" id="KW-0175">Coiled coil</keyword>
<dbReference type="SMART" id="SM00273">
    <property type="entry name" value="ENTH"/>
    <property type="match status" value="1"/>
</dbReference>
<evidence type="ECO:0000256" key="2">
    <source>
        <dbReference type="ARBA" id="ARBA00004132"/>
    </source>
</evidence>
<evidence type="ECO:0000256" key="6">
    <source>
        <dbReference type="ARBA" id="ARBA00008011"/>
    </source>
</evidence>
<keyword evidence="25" id="KW-1185">Reference proteome</keyword>
<dbReference type="OrthoDB" id="44015at2759"/>
<keyword evidence="15" id="KW-0168">Coated pit</keyword>
<dbReference type="GO" id="GO:0005794">
    <property type="term" value="C:Golgi apparatus"/>
    <property type="evidence" value="ECO:0007669"/>
    <property type="project" value="UniProtKB-SubCell"/>
</dbReference>
<sequence>MSGQSLTDRITAAQHSVTGSAVSKTVCKATTHEVMGPKKKHLDYLIQCTNEMNVNIPQLADSLFERTTNSSWVVVFKSLITTHHLMVYGNERFIQYLASRNTLFNLSNFLDKSGLQGYDMSTFIRRYSRYLNEKAVSYRQVAFDFTKVKRGADGVMRTMNTEKLLKTVPIIQNQMDALLDFNVNSNELTNGVINAAFMLLFKDAIRLFAAYNEGIINLLEKYFDMKKNQCKEGLDIYKKFLTRMTRISEFLKVAEQVGIDRGDIPDLSQAPSSLLDALEQHLASLEGKKIKDSTAASRATTLSNAVSSLASTGLSLTKVDEREKQAALEEEQARLKALKEQRLKELAKKPHTSLTTAASPVSTAAGSIMTTPAIDIFSTPSSSNSTSKLPNDLLDLQPTFHPSVHPISTGPQVGGTWGDSFCDPQAYPNASHFRNEPSTVAGLFGGFTASPVAQPQPVAGLNVDFESVFGNKSSNVVVDSGGFDELGGLLKPTVTSQNQNLLVAKLPPNKLVSDDLDSSLANLVGNLGIGNGTTKNDVNWTQPGEKKLTGGSNWQPKVAPTTAWNAPTINGMHFPQYAPPVMAYPATTPTGMMGYGMPAQMGGVPVMTQPTLIYSQPIMRPPNPFGPVSGAQIQFM</sequence>
<evidence type="ECO:0000256" key="13">
    <source>
        <dbReference type="ARBA" id="ARBA00023034"/>
    </source>
</evidence>
<evidence type="ECO:0000259" key="23">
    <source>
        <dbReference type="PROSITE" id="PS50942"/>
    </source>
</evidence>
<dbReference type="GO" id="GO:0000149">
    <property type="term" value="F:SNARE binding"/>
    <property type="evidence" value="ECO:0007669"/>
    <property type="project" value="TreeGrafter"/>
</dbReference>
<keyword evidence="12" id="KW-0007">Acetylation</keyword>
<keyword evidence="7" id="KW-1003">Cell membrane</keyword>
<keyword evidence="11" id="KW-0832">Ubl conjugation</keyword>
<evidence type="ECO:0000256" key="7">
    <source>
        <dbReference type="ARBA" id="ARBA00022475"/>
    </source>
</evidence>
<evidence type="ECO:0000256" key="19">
    <source>
        <dbReference type="ARBA" id="ARBA00061829"/>
    </source>
</evidence>
<dbReference type="AlphaFoldDB" id="A0A8C4VIK4"/>
<dbReference type="SUPFAM" id="SSF89009">
    <property type="entry name" value="GAT-like domain"/>
    <property type="match status" value="1"/>
</dbReference>
<evidence type="ECO:0000256" key="4">
    <source>
        <dbReference type="ARBA" id="ARBA00004555"/>
    </source>
</evidence>
<evidence type="ECO:0000313" key="25">
    <source>
        <dbReference type="Proteomes" id="UP000694390"/>
    </source>
</evidence>
<organism evidence="24 25">
    <name type="scientific">Gopherus evgoodei</name>
    <name type="common">Goodes thornscrub tortoise</name>
    <dbReference type="NCBI Taxonomy" id="1825980"/>
    <lineage>
        <taxon>Eukaryota</taxon>
        <taxon>Metazoa</taxon>
        <taxon>Chordata</taxon>
        <taxon>Craniata</taxon>
        <taxon>Vertebrata</taxon>
        <taxon>Euteleostomi</taxon>
        <taxon>Archelosauria</taxon>
        <taxon>Testudinata</taxon>
        <taxon>Testudines</taxon>
        <taxon>Cryptodira</taxon>
        <taxon>Durocryptodira</taxon>
        <taxon>Testudinoidea</taxon>
        <taxon>Testudinidae</taxon>
        <taxon>Gopherus</taxon>
    </lineage>
</organism>
<dbReference type="InterPro" id="IPR045192">
    <property type="entry name" value="AP180-like"/>
</dbReference>
<reference evidence="24" key="2">
    <citation type="submission" date="2025-09" db="UniProtKB">
        <authorList>
            <consortium name="Ensembl"/>
        </authorList>
    </citation>
    <scope>IDENTIFICATION</scope>
</reference>
<evidence type="ECO:0000256" key="16">
    <source>
        <dbReference type="ARBA" id="ARBA00023242"/>
    </source>
</evidence>
<comment type="subcellular location">
    <subcellularLocation>
        <location evidence="3">Cell membrane</location>
    </subcellularLocation>
    <subcellularLocation>
        <location evidence="2">Cytoplasmic vesicle</location>
        <location evidence="2">Clathrin-coated vesicle</location>
    </subcellularLocation>
    <subcellularLocation>
        <location evidence="4">Golgi apparatus</location>
    </subcellularLocation>
    <subcellularLocation>
        <location evidence="5">Membrane</location>
        <location evidence="5">Clathrin-coated pit</location>
    </subcellularLocation>
    <subcellularLocation>
        <location evidence="1">Nucleus</location>
    </subcellularLocation>
</comment>
<reference evidence="24" key="1">
    <citation type="submission" date="2025-08" db="UniProtKB">
        <authorList>
            <consortium name="Ensembl"/>
        </authorList>
    </citation>
    <scope>IDENTIFICATION</scope>
</reference>
<dbReference type="GO" id="GO:0005905">
    <property type="term" value="C:clathrin-coated pit"/>
    <property type="evidence" value="ECO:0007669"/>
    <property type="project" value="UniProtKB-SubCell"/>
</dbReference>
<name>A0A8C4VIK4_9SAUR</name>
<feature type="region of interest" description="Disordered" evidence="22">
    <location>
        <begin position="535"/>
        <end position="557"/>
    </location>
</feature>
<dbReference type="GO" id="GO:0072583">
    <property type="term" value="P:clathrin-dependent endocytosis"/>
    <property type="evidence" value="ECO:0007669"/>
    <property type="project" value="InterPro"/>
</dbReference>
<evidence type="ECO:0000256" key="17">
    <source>
        <dbReference type="ARBA" id="ARBA00023329"/>
    </source>
</evidence>
<evidence type="ECO:0000256" key="12">
    <source>
        <dbReference type="ARBA" id="ARBA00022990"/>
    </source>
</evidence>
<evidence type="ECO:0000256" key="10">
    <source>
        <dbReference type="ARBA" id="ARBA00022583"/>
    </source>
</evidence>
<feature type="coiled-coil region" evidence="21">
    <location>
        <begin position="321"/>
        <end position="348"/>
    </location>
</feature>
<evidence type="ECO:0000313" key="24">
    <source>
        <dbReference type="Ensembl" id="ENSGEVP00005003015.1"/>
    </source>
</evidence>
<dbReference type="GO" id="GO:0048268">
    <property type="term" value="P:clathrin coat assembly"/>
    <property type="evidence" value="ECO:0007669"/>
    <property type="project" value="InterPro"/>
</dbReference>
<dbReference type="Gene3D" id="1.20.58.150">
    <property type="entry name" value="ANTH domain"/>
    <property type="match status" value="1"/>
</dbReference>
<keyword evidence="14" id="KW-0472">Membrane</keyword>
<dbReference type="Pfam" id="PF07651">
    <property type="entry name" value="ANTH"/>
    <property type="match status" value="1"/>
</dbReference>
<comment type="function">
    <text evidence="18">Cytoplasmic adapter protein that plays a critical role in clathrin-mediated endocytosis which is important in processes such as internalization of cell receptors, synaptic transmission or removal of apoptotic cells. Recruits AP-2 and attaches clathrin triskelions to the cytoplasmic side of plasma membrane leading to clathrin-coated vesicles (CCVs) assembly. Furthermore, regulates clathrin-coated vesicle size and maturation by directly sensing and driving membrane curvature. In addition to binding to clathrin, mediates the endocytosis of small R-SNARES (Soluble NSF Attachment Protein REceptors) between plasma membranes and endosomes including VAMP2, VAMP3, VAMP4, VAMP7 or VAMP8. In turn, PICALM-dependent SNARE endocytosis is required for the formation and maturation of autophagic precursors. Modulates thereby autophagy and the turnover of autophagy substrates such as MAPT/TAU or amyloid precursor protein cleaved C-terminal fragment (APP-CTF).</text>
</comment>
<dbReference type="Proteomes" id="UP000694390">
    <property type="component" value="Unassembled WGS sequence"/>
</dbReference>
<dbReference type="Ensembl" id="ENSGEVT00005003155.1">
    <property type="protein sequence ID" value="ENSGEVP00005003015.1"/>
    <property type="gene ID" value="ENSGEVG00005002184.1"/>
</dbReference>
<evidence type="ECO:0000256" key="5">
    <source>
        <dbReference type="ARBA" id="ARBA00004600"/>
    </source>
</evidence>
<dbReference type="InterPro" id="IPR008942">
    <property type="entry name" value="ENTH_VHS"/>
</dbReference>
<comment type="subunit">
    <text evidence="19">Binds to clathrin; involves primarily the C-terminal sequences, but the full-length protein is required for full binding capacity. Binds phosphatidylinositol 4,5- bisphosphate. Interacts with PIMREG; this interaction may change the subcellular location into the nucleus. Interacts with AP2A1 (via its alpha-appendage domain). Interacts (via N-terminus) with VAMP2; VAMP3; VAMP7 and VAMP8 (Via N-terminus). Interacts with LC3/MAP1LC3A.</text>
</comment>
<keyword evidence="9" id="KW-0597">Phosphoprotein</keyword>
<dbReference type="PROSITE" id="PS50942">
    <property type="entry name" value="ENTH"/>
    <property type="match status" value="1"/>
</dbReference>
<evidence type="ECO:0000256" key="3">
    <source>
        <dbReference type="ARBA" id="ARBA00004236"/>
    </source>
</evidence>
<dbReference type="GO" id="GO:0005546">
    <property type="term" value="F:phosphatidylinositol-4,5-bisphosphate binding"/>
    <property type="evidence" value="ECO:0007669"/>
    <property type="project" value="TreeGrafter"/>
</dbReference>
<evidence type="ECO:0000256" key="22">
    <source>
        <dbReference type="SAM" id="MobiDB-lite"/>
    </source>
</evidence>
<dbReference type="GO" id="GO:0005545">
    <property type="term" value="F:1-phosphatidylinositol binding"/>
    <property type="evidence" value="ECO:0007669"/>
    <property type="project" value="InterPro"/>
</dbReference>
<keyword evidence="13" id="KW-0333">Golgi apparatus</keyword>
<evidence type="ECO:0000256" key="8">
    <source>
        <dbReference type="ARBA" id="ARBA00022499"/>
    </source>
</evidence>
<evidence type="ECO:0000256" key="21">
    <source>
        <dbReference type="SAM" id="Coils"/>
    </source>
</evidence>
<dbReference type="InterPro" id="IPR011417">
    <property type="entry name" value="ANTH_dom"/>
</dbReference>
<keyword evidence="16" id="KW-0539">Nucleus</keyword>
<dbReference type="GeneTree" id="ENSGT00950000183068"/>
<keyword evidence="8" id="KW-1017">Isopeptide bond</keyword>